<accession>B9LXH4</accession>
<keyword evidence="3" id="KW-0804">Transcription</keyword>
<geneLocation type="plasmid" evidence="6 7">
    <name>pHLAC01</name>
</geneLocation>
<keyword evidence="1" id="KW-0805">Transcription regulation</keyword>
<evidence type="ECO:0000313" key="6">
    <source>
        <dbReference type="EMBL" id="ACM59165.1"/>
    </source>
</evidence>
<reference evidence="6 7" key="1">
    <citation type="journal article" date="2016" name="Stand. Genomic Sci.">
        <title>Complete genome sequence of the Antarctic Halorubrum lacusprofundi type strain ACAM 34.</title>
        <authorList>
            <person name="Anderson I.J."/>
            <person name="DasSarma P."/>
            <person name="Lucas S."/>
            <person name="Copeland A."/>
            <person name="Lapidus A."/>
            <person name="Del Rio T.G."/>
            <person name="Tice H."/>
            <person name="Dalin E."/>
            <person name="Bruce D.C."/>
            <person name="Goodwin L."/>
            <person name="Pitluck S."/>
            <person name="Sims D."/>
            <person name="Brettin T.S."/>
            <person name="Detter J.C."/>
            <person name="Han C.S."/>
            <person name="Larimer F."/>
            <person name="Hauser L."/>
            <person name="Land M."/>
            <person name="Ivanova N."/>
            <person name="Richardson P."/>
            <person name="Cavicchioli R."/>
            <person name="DasSarma S."/>
            <person name="Woese C.R."/>
            <person name="Kyrpides N.C."/>
        </authorList>
    </citation>
    <scope>NUCLEOTIDE SEQUENCE [LARGE SCALE GENOMIC DNA]</scope>
    <source>
        <strain evidence="7">ATCC 49239 / DSM 5036 / JCM 8891 / ACAM 34</strain>
    </source>
</reference>
<dbReference type="PROSITE" id="PS51077">
    <property type="entry name" value="HTH_ICLR"/>
    <property type="match status" value="1"/>
</dbReference>
<dbReference type="GO" id="GO:0003700">
    <property type="term" value="F:DNA-binding transcription factor activity"/>
    <property type="evidence" value="ECO:0007669"/>
    <property type="project" value="TreeGrafter"/>
</dbReference>
<evidence type="ECO:0000313" key="7">
    <source>
        <dbReference type="Proteomes" id="UP000000740"/>
    </source>
</evidence>
<proteinExistence type="predicted"/>
<dbReference type="GeneID" id="7402456"/>
<dbReference type="InterPro" id="IPR005471">
    <property type="entry name" value="Tscrpt_reg_IclR_N"/>
</dbReference>
<dbReference type="RefSeq" id="WP_012660350.1">
    <property type="nucleotide sequence ID" value="NC_012030.1"/>
</dbReference>
<evidence type="ECO:0000256" key="2">
    <source>
        <dbReference type="ARBA" id="ARBA00023125"/>
    </source>
</evidence>
<dbReference type="HOGENOM" id="CLU_062618_6_1_2"/>
<gene>
    <name evidence="6" type="ordered locus">Hlac_3665</name>
</gene>
<evidence type="ECO:0000259" key="4">
    <source>
        <dbReference type="PROSITE" id="PS51077"/>
    </source>
</evidence>
<dbReference type="InterPro" id="IPR029016">
    <property type="entry name" value="GAF-like_dom_sf"/>
</dbReference>
<dbReference type="PANTHER" id="PTHR30136">
    <property type="entry name" value="HELIX-TURN-HELIX TRANSCRIPTIONAL REGULATOR, ICLR FAMILY"/>
    <property type="match status" value="1"/>
</dbReference>
<organism evidence="6 7">
    <name type="scientific">Halorubrum lacusprofundi (strain ATCC 49239 / DSM 5036 / JCM 8891 / ACAM 34)</name>
    <dbReference type="NCBI Taxonomy" id="416348"/>
    <lineage>
        <taxon>Archaea</taxon>
        <taxon>Methanobacteriati</taxon>
        <taxon>Methanobacteriota</taxon>
        <taxon>Stenosarchaea group</taxon>
        <taxon>Halobacteria</taxon>
        <taxon>Halobacteriales</taxon>
        <taxon>Haloferacaceae</taxon>
        <taxon>Halorubrum</taxon>
    </lineage>
</organism>
<dbReference type="InterPro" id="IPR036388">
    <property type="entry name" value="WH-like_DNA-bd_sf"/>
</dbReference>
<dbReference type="Proteomes" id="UP000000740">
    <property type="component" value="Plasmid pHLAC01"/>
</dbReference>
<feature type="domain" description="HTH iclR-type" evidence="4">
    <location>
        <begin position="11"/>
        <end position="70"/>
    </location>
</feature>
<dbReference type="eggNOG" id="arCOG02798">
    <property type="taxonomic scope" value="Archaea"/>
</dbReference>
<dbReference type="EMBL" id="CP001367">
    <property type="protein sequence ID" value="ACM59165.1"/>
    <property type="molecule type" value="Genomic_DNA"/>
</dbReference>
<keyword evidence="2" id="KW-0238">DNA-binding</keyword>
<dbReference type="Gene3D" id="1.10.10.10">
    <property type="entry name" value="Winged helix-like DNA-binding domain superfamily/Winged helix DNA-binding domain"/>
    <property type="match status" value="1"/>
</dbReference>
<dbReference type="PROSITE" id="PS51078">
    <property type="entry name" value="ICLR_ED"/>
    <property type="match status" value="1"/>
</dbReference>
<keyword evidence="6" id="KW-0614">Plasmid</keyword>
<evidence type="ECO:0000256" key="1">
    <source>
        <dbReference type="ARBA" id="ARBA00023015"/>
    </source>
</evidence>
<dbReference type="GO" id="GO:0003677">
    <property type="term" value="F:DNA binding"/>
    <property type="evidence" value="ECO:0007669"/>
    <property type="project" value="UniProtKB-KW"/>
</dbReference>
<dbReference type="GO" id="GO:0045892">
    <property type="term" value="P:negative regulation of DNA-templated transcription"/>
    <property type="evidence" value="ECO:0007669"/>
    <property type="project" value="TreeGrafter"/>
</dbReference>
<evidence type="ECO:0000259" key="5">
    <source>
        <dbReference type="PROSITE" id="PS51078"/>
    </source>
</evidence>
<dbReference type="SMART" id="SM00346">
    <property type="entry name" value="HTH_ICLR"/>
    <property type="match status" value="1"/>
</dbReference>
<keyword evidence="7" id="KW-1185">Reference proteome</keyword>
<dbReference type="SUPFAM" id="SSF55781">
    <property type="entry name" value="GAF domain-like"/>
    <property type="match status" value="1"/>
</dbReference>
<evidence type="ECO:0000256" key="3">
    <source>
        <dbReference type="ARBA" id="ARBA00023163"/>
    </source>
</evidence>
<name>B9LXH4_HALLT</name>
<dbReference type="Pfam" id="PF09339">
    <property type="entry name" value="HTH_IclR"/>
    <property type="match status" value="1"/>
</dbReference>
<dbReference type="InterPro" id="IPR050707">
    <property type="entry name" value="HTH_MetabolicPath_Reg"/>
</dbReference>
<protein>
    <submittedName>
        <fullName evidence="6">Transcriptional regulator, IclR family</fullName>
    </submittedName>
</protein>
<dbReference type="Pfam" id="PF01614">
    <property type="entry name" value="IclR_C"/>
    <property type="match status" value="1"/>
</dbReference>
<sequence length="262" mass="29476">MSNTNSGGRTLQTVSMAARVMSVLKENDGVGVTELAAELEISKSTAHAHLTTLVENEFVIKRDGQYELALKLFTVGQYVRDRNPLYRHGKPQVDQLASETSQYVHIVTEENGRGVNLYQVKGDTSVDGEYQTTKPQQRDHLHYTASGKAILAHLPEERRREIIETHGLPKRTENTITSRETLLEELQEIRERGYACNDEEEIKRFRAVGTPVQAPDGEVLGSLSVSGPTSFMQGERFRETIPERLVSSANVIEVNLNMRNRR</sequence>
<dbReference type="InterPro" id="IPR014757">
    <property type="entry name" value="Tscrpt_reg_IclR_C"/>
</dbReference>
<dbReference type="PANTHER" id="PTHR30136:SF35">
    <property type="entry name" value="HTH-TYPE TRANSCRIPTIONAL REGULATOR RV1719"/>
    <property type="match status" value="1"/>
</dbReference>
<feature type="domain" description="IclR-ED" evidence="5">
    <location>
        <begin position="71"/>
        <end position="258"/>
    </location>
</feature>
<dbReference type="InterPro" id="IPR036390">
    <property type="entry name" value="WH_DNA-bd_sf"/>
</dbReference>
<dbReference type="AlphaFoldDB" id="B9LXH4"/>
<dbReference type="KEGG" id="hla:Hlac_3665"/>
<dbReference type="SUPFAM" id="SSF46785">
    <property type="entry name" value="Winged helix' DNA-binding domain"/>
    <property type="match status" value="1"/>
</dbReference>
<dbReference type="Gene3D" id="3.30.450.40">
    <property type="match status" value="1"/>
</dbReference>